<keyword evidence="3" id="KW-1185">Reference proteome</keyword>
<dbReference type="EMBL" id="JAKCXM010004509">
    <property type="protein sequence ID" value="KAJ0389203.1"/>
    <property type="molecule type" value="Genomic_DNA"/>
</dbReference>
<feature type="region of interest" description="Disordered" evidence="1">
    <location>
        <begin position="74"/>
        <end position="93"/>
    </location>
</feature>
<evidence type="ECO:0000256" key="1">
    <source>
        <dbReference type="SAM" id="MobiDB-lite"/>
    </source>
</evidence>
<gene>
    <name evidence="2" type="ORF">P43SY_011933</name>
</gene>
<evidence type="ECO:0000313" key="2">
    <source>
        <dbReference type="EMBL" id="KAJ0389203.1"/>
    </source>
</evidence>
<sequence length="98" mass="10521">MNLYAVHLDDLTTVQKVAVLQTALHEAGYSFLNLIHAFASGAPPLAQLLPLQVQLEVYWAMWYLGVEVTDPADSAASATDAGGPSGYAYPTVGDELIW</sequence>
<reference evidence="2" key="1">
    <citation type="submission" date="2021-12" db="EMBL/GenBank/DDBJ databases">
        <title>Prjna785345.</title>
        <authorList>
            <person name="Rujirawat T."/>
            <person name="Krajaejun T."/>
        </authorList>
    </citation>
    <scope>NUCLEOTIDE SEQUENCE</scope>
    <source>
        <strain evidence="2">Pi057C3</strain>
    </source>
</reference>
<accession>A0AAD5LQ89</accession>
<name>A0AAD5LQ89_PYTIN</name>
<protein>
    <submittedName>
        <fullName evidence="2">Uncharacterized protein</fullName>
    </submittedName>
</protein>
<comment type="caution">
    <text evidence="2">The sequence shown here is derived from an EMBL/GenBank/DDBJ whole genome shotgun (WGS) entry which is preliminary data.</text>
</comment>
<organism evidence="2 3">
    <name type="scientific">Pythium insidiosum</name>
    <name type="common">Pythiosis disease agent</name>
    <dbReference type="NCBI Taxonomy" id="114742"/>
    <lineage>
        <taxon>Eukaryota</taxon>
        <taxon>Sar</taxon>
        <taxon>Stramenopiles</taxon>
        <taxon>Oomycota</taxon>
        <taxon>Peronosporomycetes</taxon>
        <taxon>Pythiales</taxon>
        <taxon>Pythiaceae</taxon>
        <taxon>Pythium</taxon>
    </lineage>
</organism>
<evidence type="ECO:0000313" key="3">
    <source>
        <dbReference type="Proteomes" id="UP001209570"/>
    </source>
</evidence>
<dbReference type="AlphaFoldDB" id="A0AAD5LQ89"/>
<dbReference type="Proteomes" id="UP001209570">
    <property type="component" value="Unassembled WGS sequence"/>
</dbReference>
<proteinExistence type="predicted"/>